<sequence length="91" mass="8950">GPPGRLSFGKTLAVPPPVSVDLDAAIARAADLRPPFAPAVPGQEGPPPPGLSPESHGAGKSLGPGPRPGRRALLAPVPTPEGACLDRAKAG</sequence>
<evidence type="ECO:0000256" key="1">
    <source>
        <dbReference type="SAM" id="MobiDB-lite"/>
    </source>
</evidence>
<accession>A0ABQ9VMN9</accession>
<feature type="compositionally biased region" description="Low complexity" evidence="1">
    <location>
        <begin position="34"/>
        <end position="43"/>
    </location>
</feature>
<keyword evidence="3" id="KW-1185">Reference proteome</keyword>
<evidence type="ECO:0000313" key="3">
    <source>
        <dbReference type="Proteomes" id="UP001266305"/>
    </source>
</evidence>
<proteinExistence type="predicted"/>
<dbReference type="EMBL" id="JASSZA010000005">
    <property type="protein sequence ID" value="KAK2110653.1"/>
    <property type="molecule type" value="Genomic_DNA"/>
</dbReference>
<feature type="region of interest" description="Disordered" evidence="1">
    <location>
        <begin position="34"/>
        <end position="91"/>
    </location>
</feature>
<protein>
    <submittedName>
        <fullName evidence="2">Uncharacterized protein</fullName>
    </submittedName>
</protein>
<reference evidence="2 3" key="1">
    <citation type="submission" date="2023-05" db="EMBL/GenBank/DDBJ databases">
        <title>B98-5 Cell Line De Novo Hybrid Assembly: An Optical Mapping Approach.</title>
        <authorList>
            <person name="Kananen K."/>
            <person name="Auerbach J.A."/>
            <person name="Kautto E."/>
            <person name="Blachly J.S."/>
        </authorList>
    </citation>
    <scope>NUCLEOTIDE SEQUENCE [LARGE SCALE GENOMIC DNA]</scope>
    <source>
        <strain evidence="2">B95-8</strain>
        <tissue evidence="2">Cell line</tissue>
    </source>
</reference>
<name>A0ABQ9VMN9_SAGOE</name>
<feature type="non-terminal residue" evidence="2">
    <location>
        <position position="1"/>
    </location>
</feature>
<comment type="caution">
    <text evidence="2">The sequence shown here is derived from an EMBL/GenBank/DDBJ whole genome shotgun (WGS) entry which is preliminary data.</text>
</comment>
<organism evidence="2 3">
    <name type="scientific">Saguinus oedipus</name>
    <name type="common">Cotton-top tamarin</name>
    <name type="synonym">Oedipomidas oedipus</name>
    <dbReference type="NCBI Taxonomy" id="9490"/>
    <lineage>
        <taxon>Eukaryota</taxon>
        <taxon>Metazoa</taxon>
        <taxon>Chordata</taxon>
        <taxon>Craniata</taxon>
        <taxon>Vertebrata</taxon>
        <taxon>Euteleostomi</taxon>
        <taxon>Mammalia</taxon>
        <taxon>Eutheria</taxon>
        <taxon>Euarchontoglires</taxon>
        <taxon>Primates</taxon>
        <taxon>Haplorrhini</taxon>
        <taxon>Platyrrhini</taxon>
        <taxon>Cebidae</taxon>
        <taxon>Callitrichinae</taxon>
        <taxon>Saguinus</taxon>
    </lineage>
</organism>
<dbReference type="Proteomes" id="UP001266305">
    <property type="component" value="Unassembled WGS sequence"/>
</dbReference>
<evidence type="ECO:0000313" key="2">
    <source>
        <dbReference type="EMBL" id="KAK2110653.1"/>
    </source>
</evidence>
<gene>
    <name evidence="2" type="ORF">P7K49_010399</name>
</gene>